<dbReference type="PhylomeDB" id="E9H9K5"/>
<dbReference type="InterPro" id="IPR019791">
    <property type="entry name" value="Haem_peroxidase_animal"/>
</dbReference>
<gene>
    <name evidence="6" type="ORF">DAPPUDRAFT_111566</name>
</gene>
<dbReference type="KEGG" id="dpx:DAPPUDRAFT_111566"/>
<reference evidence="6 7" key="1">
    <citation type="journal article" date="2011" name="Science">
        <title>The ecoresponsive genome of Daphnia pulex.</title>
        <authorList>
            <person name="Colbourne J.K."/>
            <person name="Pfrender M.E."/>
            <person name="Gilbert D."/>
            <person name="Thomas W.K."/>
            <person name="Tucker A."/>
            <person name="Oakley T.H."/>
            <person name="Tokishita S."/>
            <person name="Aerts A."/>
            <person name="Arnold G.J."/>
            <person name="Basu M.K."/>
            <person name="Bauer D.J."/>
            <person name="Caceres C.E."/>
            <person name="Carmel L."/>
            <person name="Casola C."/>
            <person name="Choi J.H."/>
            <person name="Detter J.C."/>
            <person name="Dong Q."/>
            <person name="Dusheyko S."/>
            <person name="Eads B.D."/>
            <person name="Frohlich T."/>
            <person name="Geiler-Samerotte K.A."/>
            <person name="Gerlach D."/>
            <person name="Hatcher P."/>
            <person name="Jogdeo S."/>
            <person name="Krijgsveld J."/>
            <person name="Kriventseva E.V."/>
            <person name="Kultz D."/>
            <person name="Laforsch C."/>
            <person name="Lindquist E."/>
            <person name="Lopez J."/>
            <person name="Manak J.R."/>
            <person name="Muller J."/>
            <person name="Pangilinan J."/>
            <person name="Patwardhan R.P."/>
            <person name="Pitluck S."/>
            <person name="Pritham E.J."/>
            <person name="Rechtsteiner A."/>
            <person name="Rho M."/>
            <person name="Rogozin I.B."/>
            <person name="Sakarya O."/>
            <person name="Salamov A."/>
            <person name="Schaack S."/>
            <person name="Shapiro H."/>
            <person name="Shiga Y."/>
            <person name="Skalitzky C."/>
            <person name="Smith Z."/>
            <person name="Souvorov A."/>
            <person name="Sung W."/>
            <person name="Tang Z."/>
            <person name="Tsuchiya D."/>
            <person name="Tu H."/>
            <person name="Vos H."/>
            <person name="Wang M."/>
            <person name="Wolf Y.I."/>
            <person name="Yamagata H."/>
            <person name="Yamada T."/>
            <person name="Ye Y."/>
            <person name="Shaw J.R."/>
            <person name="Andrews J."/>
            <person name="Crease T.J."/>
            <person name="Tang H."/>
            <person name="Lucas S.M."/>
            <person name="Robertson H.M."/>
            <person name="Bork P."/>
            <person name="Koonin E.V."/>
            <person name="Zdobnov E.M."/>
            <person name="Grigoriev I.V."/>
            <person name="Lynch M."/>
            <person name="Boore J.L."/>
        </authorList>
    </citation>
    <scope>NUCLEOTIDE SEQUENCE [LARGE SCALE GENOMIC DNA]</scope>
</reference>
<organism evidence="6 7">
    <name type="scientific">Daphnia pulex</name>
    <name type="common">Water flea</name>
    <dbReference type="NCBI Taxonomy" id="6669"/>
    <lineage>
        <taxon>Eukaryota</taxon>
        <taxon>Metazoa</taxon>
        <taxon>Ecdysozoa</taxon>
        <taxon>Arthropoda</taxon>
        <taxon>Crustacea</taxon>
        <taxon>Branchiopoda</taxon>
        <taxon>Diplostraca</taxon>
        <taxon>Cladocera</taxon>
        <taxon>Anomopoda</taxon>
        <taxon>Daphniidae</taxon>
        <taxon>Daphnia</taxon>
    </lineage>
</organism>
<dbReference type="InterPro" id="IPR037120">
    <property type="entry name" value="Haem_peroxidase_sf_animal"/>
</dbReference>
<dbReference type="Gene3D" id="1.10.640.10">
    <property type="entry name" value="Haem peroxidase domain superfamily, animal type"/>
    <property type="match status" value="1"/>
</dbReference>
<evidence type="ECO:0000256" key="1">
    <source>
        <dbReference type="ARBA" id="ARBA00004613"/>
    </source>
</evidence>
<evidence type="ECO:0000313" key="7">
    <source>
        <dbReference type="Proteomes" id="UP000000305"/>
    </source>
</evidence>
<keyword evidence="7" id="KW-1185">Reference proteome</keyword>
<dbReference type="EMBL" id="GL732608">
    <property type="protein sequence ID" value="EFX71633.1"/>
    <property type="molecule type" value="Genomic_DNA"/>
</dbReference>
<dbReference type="AlphaFoldDB" id="E9H9K5"/>
<dbReference type="PRINTS" id="PR00457">
    <property type="entry name" value="ANPEROXIDASE"/>
</dbReference>
<dbReference type="GO" id="GO:0005576">
    <property type="term" value="C:extracellular region"/>
    <property type="evidence" value="ECO:0007669"/>
    <property type="project" value="UniProtKB-SubCell"/>
</dbReference>
<dbReference type="OMA" id="WITHDIT"/>
<keyword evidence="5" id="KW-0479">Metal-binding</keyword>
<keyword evidence="5" id="KW-0408">Iron</keyword>
<dbReference type="OrthoDB" id="6380773at2759"/>
<accession>E9H9K5</accession>
<dbReference type="PANTHER" id="PTHR11475:SF4">
    <property type="entry name" value="CHORION PEROXIDASE"/>
    <property type="match status" value="1"/>
</dbReference>
<keyword evidence="3" id="KW-0575">Peroxidase</keyword>
<evidence type="ECO:0000313" key="6">
    <source>
        <dbReference type="EMBL" id="EFX71633.1"/>
    </source>
</evidence>
<evidence type="ECO:0000256" key="2">
    <source>
        <dbReference type="ARBA" id="ARBA00022525"/>
    </source>
</evidence>
<name>E9H9K5_DAPPU</name>
<dbReference type="GO" id="GO:0020037">
    <property type="term" value="F:heme binding"/>
    <property type="evidence" value="ECO:0007669"/>
    <property type="project" value="InterPro"/>
</dbReference>
<evidence type="ECO:0000256" key="4">
    <source>
        <dbReference type="ARBA" id="ARBA00023180"/>
    </source>
</evidence>
<dbReference type="SUPFAM" id="SSF48113">
    <property type="entry name" value="Heme-dependent peroxidases"/>
    <property type="match status" value="1"/>
</dbReference>
<evidence type="ECO:0000256" key="3">
    <source>
        <dbReference type="ARBA" id="ARBA00022559"/>
    </source>
</evidence>
<keyword evidence="2" id="KW-0964">Secreted</keyword>
<dbReference type="GO" id="GO:0046872">
    <property type="term" value="F:metal ion binding"/>
    <property type="evidence" value="ECO:0007669"/>
    <property type="project" value="UniProtKB-KW"/>
</dbReference>
<keyword evidence="5" id="KW-0349">Heme</keyword>
<dbReference type="InterPro" id="IPR010255">
    <property type="entry name" value="Haem_peroxidase_sf"/>
</dbReference>
<protein>
    <recommendedName>
        <fullName evidence="8">Chorion peroxidase</fullName>
    </recommendedName>
</protein>
<dbReference type="InParanoid" id="E9H9K5"/>
<proteinExistence type="predicted"/>
<keyword evidence="4" id="KW-0325">Glycoprotein</keyword>
<dbReference type="Pfam" id="PF03098">
    <property type="entry name" value="An_peroxidase"/>
    <property type="match status" value="1"/>
</dbReference>
<dbReference type="GO" id="GO:0006979">
    <property type="term" value="P:response to oxidative stress"/>
    <property type="evidence" value="ECO:0007669"/>
    <property type="project" value="InterPro"/>
</dbReference>
<dbReference type="PANTHER" id="PTHR11475">
    <property type="entry name" value="OXIDASE/PEROXIDASE"/>
    <property type="match status" value="1"/>
</dbReference>
<dbReference type="eggNOG" id="KOG2408">
    <property type="taxonomic scope" value="Eukaryota"/>
</dbReference>
<dbReference type="FunFam" id="1.10.640.10:FF:000014">
    <property type="entry name" value="Uncharacterized protein"/>
    <property type="match status" value="1"/>
</dbReference>
<dbReference type="PROSITE" id="PS50292">
    <property type="entry name" value="PEROXIDASE_3"/>
    <property type="match status" value="1"/>
</dbReference>
<sequence length="647" mass="71450">MGSTERTGLDSTGFSNRIALSADIPGVSPDKIGAIDRLLSVRQKPQSTSMPLCDFSSKFRSIDGTCNSKEQAQYGKAGTIFNRLLNSNQFYNDGVETIRKSQLTGSQLPSARLVSATVLNSDDTFLIHPKATLLPLLPKATLLSIQWGQFLGHDLSHTPSFSQRDGSSYDCCSTTIKDGNGTSSLHHPECLPIAIRSDDPIYSLLGSSQLTCMNFIRSAYGNNLDGTSPGMRSQINSVTHWIDASHVYGSTIEKANELRDTTSGRGRLKTSVDSNGRQMLPMGNSSYLSYKAGDFRVNQHPLLTLLHTVWLREHNRIAENLYRAAPGKADEFYYQHARRILIALMQHITYNEYLPVMIGPTLAARIMSPKNGYLKSGNPAIFTEFSTAVFRGGHSQLRSLIRIVEEDVNKVDRGLKFDLRVELPSLESESLEPPAEGARFMDQALHGLLQTPVQTVKSSLQDDLKTQIFKPKAEPFDLLSLNIQRGRDHGLPSYTKMLSYFDRNNVPSNFDELLPLIPEEAVAAMRSVYESVDDVDLYVAGQAEKPLPNAALGPTFAGIFAAQFLNLRRTDRFFYDHNVDGTTGFSSNQLAEIQKVSLARIICDNSDGTITRVQPKAFLAPEGSNRPVSCDNLSDLPGINFSKMLPL</sequence>
<dbReference type="CDD" id="cd09823">
    <property type="entry name" value="peroxinectin_like"/>
    <property type="match status" value="1"/>
</dbReference>
<dbReference type="HOGENOM" id="CLU_006087_5_2_1"/>
<evidence type="ECO:0008006" key="8">
    <source>
        <dbReference type="Google" id="ProtNLM"/>
    </source>
</evidence>
<comment type="subcellular location">
    <subcellularLocation>
        <location evidence="1">Secreted</location>
    </subcellularLocation>
</comment>
<evidence type="ECO:0000256" key="5">
    <source>
        <dbReference type="PIRSR" id="PIRSR619791-2"/>
    </source>
</evidence>
<dbReference type="Proteomes" id="UP000000305">
    <property type="component" value="Unassembled WGS sequence"/>
</dbReference>
<dbReference type="GO" id="GO:0004601">
    <property type="term" value="F:peroxidase activity"/>
    <property type="evidence" value="ECO:0000318"/>
    <property type="project" value="GO_Central"/>
</dbReference>
<feature type="binding site" description="axial binding residue" evidence="5">
    <location>
        <position position="394"/>
    </location>
    <ligand>
        <name>heme b</name>
        <dbReference type="ChEBI" id="CHEBI:60344"/>
    </ligand>
    <ligandPart>
        <name>Fe</name>
        <dbReference type="ChEBI" id="CHEBI:18248"/>
    </ligandPart>
</feature>
<keyword evidence="3" id="KW-0560">Oxidoreductase</keyword>